<dbReference type="EMBL" id="KB707081">
    <property type="protein sequence ID" value="EMR64396.1"/>
    <property type="molecule type" value="Genomic_DNA"/>
</dbReference>
<dbReference type="HOGENOM" id="CLU_1184934_0_0_1"/>
<proteinExistence type="predicted"/>
<organism evidence="1 2">
    <name type="scientific">Eutypa lata (strain UCR-EL1)</name>
    <name type="common">Grapevine dieback disease fungus</name>
    <name type="synonym">Eutypa armeniacae</name>
    <dbReference type="NCBI Taxonomy" id="1287681"/>
    <lineage>
        <taxon>Eukaryota</taxon>
        <taxon>Fungi</taxon>
        <taxon>Dikarya</taxon>
        <taxon>Ascomycota</taxon>
        <taxon>Pezizomycotina</taxon>
        <taxon>Sordariomycetes</taxon>
        <taxon>Xylariomycetidae</taxon>
        <taxon>Xylariales</taxon>
        <taxon>Diatrypaceae</taxon>
        <taxon>Eutypa</taxon>
    </lineage>
</organism>
<dbReference type="eggNOG" id="ENOG502SV88">
    <property type="taxonomic scope" value="Eukaryota"/>
</dbReference>
<evidence type="ECO:0000313" key="2">
    <source>
        <dbReference type="Proteomes" id="UP000012174"/>
    </source>
</evidence>
<dbReference type="OrthoDB" id="3932329at2759"/>
<dbReference type="Proteomes" id="UP000012174">
    <property type="component" value="Unassembled WGS sequence"/>
</dbReference>
<evidence type="ECO:0000313" key="1">
    <source>
        <dbReference type="EMBL" id="EMR64396.1"/>
    </source>
</evidence>
<reference evidence="2" key="1">
    <citation type="journal article" date="2013" name="Genome Announc.">
        <title>Draft genome sequence of the grapevine dieback fungus Eutypa lata UCR-EL1.</title>
        <authorList>
            <person name="Blanco-Ulate B."/>
            <person name="Rolshausen P.E."/>
            <person name="Cantu D."/>
        </authorList>
    </citation>
    <scope>NUCLEOTIDE SEQUENCE [LARGE SCALE GENOMIC DNA]</scope>
    <source>
        <strain evidence="2">UCR-EL1</strain>
    </source>
</reference>
<dbReference type="KEGG" id="ela:UCREL1_8631"/>
<name>M7T3H8_EUTLA</name>
<protein>
    <submittedName>
        <fullName evidence="1">Uncharacterized protein</fullName>
    </submittedName>
</protein>
<dbReference type="AlphaFoldDB" id="M7T3H8"/>
<accession>M7T3H8</accession>
<sequence length="211" mass="24388">MGSLRNLEVVTTSLMPQNMWKDLLKRAPTSPDLLPWLWDLDIDLIEAKDAEASSNGKEWNWELLTRQLSQGVDFGILPDIAPDMNPDADWTESTMTCKGYHDFFSNRVPVGLHNRRRIWQLLEEMFVGDQLPTSDWITSVHSTVGNTMFWTKNGDIRDEPLKLPSFNFEGYLRRVNGEVYIDNNHDDVPEHERSAAVEKVNEIVRHYGYPV</sequence>
<dbReference type="STRING" id="1287681.M7T3H8"/>
<gene>
    <name evidence="1" type="ORF">UCREL1_8631</name>
</gene>
<keyword evidence="2" id="KW-1185">Reference proteome</keyword>